<dbReference type="PROSITE" id="PS50987">
    <property type="entry name" value="HTH_ARSR_2"/>
    <property type="match status" value="1"/>
</dbReference>
<dbReference type="PANTHER" id="PTHR33154:SF33">
    <property type="entry name" value="TRANSCRIPTIONAL REPRESSOR SDPR"/>
    <property type="match status" value="1"/>
</dbReference>
<reference evidence="5 6" key="1">
    <citation type="submission" date="2024-09" db="EMBL/GenBank/DDBJ databases">
        <authorList>
            <person name="Sun Q."/>
            <person name="Mori K."/>
        </authorList>
    </citation>
    <scope>NUCLEOTIDE SEQUENCE [LARGE SCALE GENOMIC DNA]</scope>
    <source>
        <strain evidence="5 6">CCM 7228</strain>
    </source>
</reference>
<dbReference type="Pfam" id="PF09860">
    <property type="entry name" value="DUF2087"/>
    <property type="match status" value="1"/>
</dbReference>
<keyword evidence="2" id="KW-0238">DNA-binding</keyword>
<evidence type="ECO:0000256" key="1">
    <source>
        <dbReference type="ARBA" id="ARBA00023015"/>
    </source>
</evidence>
<keyword evidence="1" id="KW-0805">Transcription regulation</keyword>
<sequence length="193" mass="22537">MHLSRLVAFHKVMGDPTRIRILAILAKGPKHGQSLAGILGLTAPTITHHIAKLKEINLVTQRREKNTIYFHINETVLEHLTGSTMKVIFGKEGMTMEEEKKLQYKQIVENFLTKEGRLKTIPAQRKKKLIVLYHVAKDLEAGKRYVEKEINEYIKQYHDDFATIRREFIINGIMYRENGIYELNPKEIWSRIE</sequence>
<dbReference type="InterPro" id="IPR011991">
    <property type="entry name" value="ArsR-like_HTH"/>
</dbReference>
<evidence type="ECO:0000313" key="5">
    <source>
        <dbReference type="EMBL" id="MFC0270478.1"/>
    </source>
</evidence>
<dbReference type="RefSeq" id="WP_378930493.1">
    <property type="nucleotide sequence ID" value="NZ_JBHLVO010000002.1"/>
</dbReference>
<dbReference type="InterPro" id="IPR018656">
    <property type="entry name" value="DUF2087"/>
</dbReference>
<dbReference type="SUPFAM" id="SSF46785">
    <property type="entry name" value="Winged helix' DNA-binding domain"/>
    <property type="match status" value="1"/>
</dbReference>
<dbReference type="CDD" id="cd00090">
    <property type="entry name" value="HTH_ARSR"/>
    <property type="match status" value="1"/>
</dbReference>
<dbReference type="InterPro" id="IPR001845">
    <property type="entry name" value="HTH_ArsR_DNA-bd_dom"/>
</dbReference>
<dbReference type="NCBIfam" id="NF033788">
    <property type="entry name" value="HTH_metalloreg"/>
    <property type="match status" value="1"/>
</dbReference>
<comment type="caution">
    <text evidence="5">The sequence shown here is derived from an EMBL/GenBank/DDBJ whole genome shotgun (WGS) entry which is preliminary data.</text>
</comment>
<dbReference type="InterPro" id="IPR051081">
    <property type="entry name" value="HTH_MetalResp_TranReg"/>
</dbReference>
<proteinExistence type="predicted"/>
<dbReference type="SMART" id="SM00418">
    <property type="entry name" value="HTH_ARSR"/>
    <property type="match status" value="1"/>
</dbReference>
<keyword evidence="3" id="KW-0804">Transcription</keyword>
<feature type="domain" description="HTH arsR-type" evidence="4">
    <location>
        <begin position="1"/>
        <end position="92"/>
    </location>
</feature>
<dbReference type="EMBL" id="JBHLVO010000002">
    <property type="protein sequence ID" value="MFC0270478.1"/>
    <property type="molecule type" value="Genomic_DNA"/>
</dbReference>
<organism evidence="5 6">
    <name type="scientific">Metabacillus herbersteinensis</name>
    <dbReference type="NCBI Taxonomy" id="283816"/>
    <lineage>
        <taxon>Bacteria</taxon>
        <taxon>Bacillati</taxon>
        <taxon>Bacillota</taxon>
        <taxon>Bacilli</taxon>
        <taxon>Bacillales</taxon>
        <taxon>Bacillaceae</taxon>
        <taxon>Metabacillus</taxon>
    </lineage>
</organism>
<evidence type="ECO:0000256" key="2">
    <source>
        <dbReference type="ARBA" id="ARBA00023125"/>
    </source>
</evidence>
<evidence type="ECO:0000259" key="4">
    <source>
        <dbReference type="PROSITE" id="PS50987"/>
    </source>
</evidence>
<gene>
    <name evidence="5" type="ORF">ACFFIX_03270</name>
</gene>
<evidence type="ECO:0000256" key="3">
    <source>
        <dbReference type="ARBA" id="ARBA00023163"/>
    </source>
</evidence>
<keyword evidence="6" id="KW-1185">Reference proteome</keyword>
<dbReference type="InterPro" id="IPR036388">
    <property type="entry name" value="WH-like_DNA-bd_sf"/>
</dbReference>
<accession>A0ABV6GAG7</accession>
<dbReference type="Proteomes" id="UP001589854">
    <property type="component" value="Unassembled WGS sequence"/>
</dbReference>
<evidence type="ECO:0000313" key="6">
    <source>
        <dbReference type="Proteomes" id="UP001589854"/>
    </source>
</evidence>
<dbReference type="InterPro" id="IPR036390">
    <property type="entry name" value="WH_DNA-bd_sf"/>
</dbReference>
<dbReference type="Pfam" id="PF01022">
    <property type="entry name" value="HTH_5"/>
    <property type="match status" value="1"/>
</dbReference>
<dbReference type="PANTHER" id="PTHR33154">
    <property type="entry name" value="TRANSCRIPTIONAL REGULATOR, ARSR FAMILY"/>
    <property type="match status" value="1"/>
</dbReference>
<dbReference type="Gene3D" id="1.10.10.10">
    <property type="entry name" value="Winged helix-like DNA-binding domain superfamily/Winged helix DNA-binding domain"/>
    <property type="match status" value="1"/>
</dbReference>
<dbReference type="PRINTS" id="PR00778">
    <property type="entry name" value="HTHARSR"/>
</dbReference>
<protein>
    <submittedName>
        <fullName evidence="5">Metalloregulator ArsR/SmtB family transcription factor</fullName>
    </submittedName>
</protein>
<name>A0ABV6GAG7_9BACI</name>